<proteinExistence type="predicted"/>
<protein>
    <recommendedName>
        <fullName evidence="1">Integrase catalytic domain-containing protein</fullName>
    </recommendedName>
</protein>
<dbReference type="InterPro" id="IPR001584">
    <property type="entry name" value="Integrase_cat-core"/>
</dbReference>
<dbReference type="GO" id="GO:0015074">
    <property type="term" value="P:DNA integration"/>
    <property type="evidence" value="ECO:0007669"/>
    <property type="project" value="InterPro"/>
</dbReference>
<dbReference type="PANTHER" id="PTHR35004">
    <property type="entry name" value="TRANSPOSASE RV3428C-RELATED"/>
    <property type="match status" value="1"/>
</dbReference>
<dbReference type="PANTHER" id="PTHR35004:SF7">
    <property type="entry name" value="INTEGRASE PROTEIN"/>
    <property type="match status" value="1"/>
</dbReference>
<sequence length="315" mass="37648">MKTMPKSTKEEKYRWIKPIIDGEISIKNMVKVCLFSERSLKYWLAHYREFGMNGLENKSQRPKSNPKETPIRIKERIIELRKETNKCSLKLKWNLEKEGIIIHKNTIQKIIKKERLVRKYRIRKLRYKYIKVPLTKGELVEIDVKYVPDLVGNKRYYQFTAIDCASRWRYLKVYDNCSNFDSMNFLKELIEVAPFRVRAIKTDNGSNFTNRYTGYLKSSDPFNPGLHDLDLLCQKYNITHYLIDPGKPAQNGRVERSHREDQEKFYERNKFKSLKELEKKIRIWNDYYNNLEHCGLNGLSPNKFLRLSEVQNVCG</sequence>
<dbReference type="Gene3D" id="3.30.420.10">
    <property type="entry name" value="Ribonuclease H-like superfamily/Ribonuclease H"/>
    <property type="match status" value="1"/>
</dbReference>
<dbReference type="PROSITE" id="PS50994">
    <property type="entry name" value="INTEGRASE"/>
    <property type="match status" value="1"/>
</dbReference>
<dbReference type="Proteomes" id="UP000178825">
    <property type="component" value="Unassembled WGS sequence"/>
</dbReference>
<comment type="caution">
    <text evidence="2">The sequence shown here is derived from an EMBL/GenBank/DDBJ whole genome shotgun (WGS) entry which is preliminary data.</text>
</comment>
<dbReference type="AlphaFoldDB" id="A0A1F6BQJ9"/>
<reference evidence="2 3" key="1">
    <citation type="journal article" date="2016" name="Nat. Commun.">
        <title>Thousands of microbial genomes shed light on interconnected biogeochemical processes in an aquifer system.</title>
        <authorList>
            <person name="Anantharaman K."/>
            <person name="Brown C.T."/>
            <person name="Hug L.A."/>
            <person name="Sharon I."/>
            <person name="Castelle C.J."/>
            <person name="Probst A.J."/>
            <person name="Thomas B.C."/>
            <person name="Singh A."/>
            <person name="Wilkins M.J."/>
            <person name="Karaoz U."/>
            <person name="Brodie E.L."/>
            <person name="Williams K.H."/>
            <person name="Hubbard S.S."/>
            <person name="Banfield J.F."/>
        </authorList>
    </citation>
    <scope>NUCLEOTIDE SEQUENCE [LARGE SCALE GENOMIC DNA]</scope>
</reference>
<accession>A0A1F6BQJ9</accession>
<dbReference type="GO" id="GO:0003676">
    <property type="term" value="F:nucleic acid binding"/>
    <property type="evidence" value="ECO:0007669"/>
    <property type="project" value="InterPro"/>
</dbReference>
<evidence type="ECO:0000259" key="1">
    <source>
        <dbReference type="PROSITE" id="PS50994"/>
    </source>
</evidence>
<dbReference type="EMBL" id="MFKJ01000007">
    <property type="protein sequence ID" value="OGG39118.1"/>
    <property type="molecule type" value="Genomic_DNA"/>
</dbReference>
<evidence type="ECO:0000313" key="2">
    <source>
        <dbReference type="EMBL" id="OGG39118.1"/>
    </source>
</evidence>
<organism evidence="2 3">
    <name type="scientific">Candidatus Jorgensenbacteria bacterium RIFCSPHIGHO2_02_FULL_45_20</name>
    <dbReference type="NCBI Taxonomy" id="1798470"/>
    <lineage>
        <taxon>Bacteria</taxon>
        <taxon>Candidatus Joergenseniibacteriota</taxon>
    </lineage>
</organism>
<dbReference type="SUPFAM" id="SSF53098">
    <property type="entry name" value="Ribonuclease H-like"/>
    <property type="match status" value="1"/>
</dbReference>
<dbReference type="InterPro" id="IPR036397">
    <property type="entry name" value="RNaseH_sf"/>
</dbReference>
<dbReference type="Pfam" id="PF00665">
    <property type="entry name" value="rve"/>
    <property type="match status" value="1"/>
</dbReference>
<feature type="non-terminal residue" evidence="2">
    <location>
        <position position="315"/>
    </location>
</feature>
<feature type="domain" description="Integrase catalytic" evidence="1">
    <location>
        <begin position="129"/>
        <end position="309"/>
    </location>
</feature>
<name>A0A1F6BQJ9_9BACT</name>
<dbReference type="InterPro" id="IPR012337">
    <property type="entry name" value="RNaseH-like_sf"/>
</dbReference>
<gene>
    <name evidence="2" type="ORF">A3D55_00175</name>
</gene>
<evidence type="ECO:0000313" key="3">
    <source>
        <dbReference type="Proteomes" id="UP000178825"/>
    </source>
</evidence>